<dbReference type="InterPro" id="IPR018684">
    <property type="entry name" value="DUF2171"/>
</dbReference>
<protein>
    <recommendedName>
        <fullName evidence="3">DUF2171 domain-containing protein</fullName>
    </recommendedName>
</protein>
<dbReference type="Pfam" id="PF09939">
    <property type="entry name" value="DUF2171"/>
    <property type="match status" value="1"/>
</dbReference>
<dbReference type="Proteomes" id="UP000198992">
    <property type="component" value="Unassembled WGS sequence"/>
</dbReference>
<reference evidence="1 2" key="1">
    <citation type="submission" date="2016-10" db="EMBL/GenBank/DDBJ databases">
        <authorList>
            <person name="de Groot N.N."/>
        </authorList>
    </citation>
    <scope>NUCLEOTIDE SEQUENCE [LARGE SCALE GENOMIC DNA]</scope>
    <source>
        <strain evidence="1 2">MT12</strain>
    </source>
</reference>
<dbReference type="EMBL" id="FNTH01000001">
    <property type="protein sequence ID" value="SED73798.1"/>
    <property type="molecule type" value="Genomic_DNA"/>
</dbReference>
<dbReference type="AlphaFoldDB" id="A0A1H5D4Y0"/>
<dbReference type="OrthoDB" id="9803697at2"/>
<dbReference type="RefSeq" id="WP_092122113.1">
    <property type="nucleotide sequence ID" value="NZ_FNTH01000001.1"/>
</dbReference>
<name>A0A1H5D4Y0_9BRAD</name>
<evidence type="ECO:0000313" key="2">
    <source>
        <dbReference type="Proteomes" id="UP000198992"/>
    </source>
</evidence>
<gene>
    <name evidence="1" type="ORF">SAMN05444164_5642</name>
</gene>
<sequence>MATDEIRENMEVVGFDGDHLGTVDCIEGDRIKLKKRDGGSHKKHYHYIGLDLVNNIEGHKVRLCCDADIARLFED</sequence>
<evidence type="ECO:0008006" key="3">
    <source>
        <dbReference type="Google" id="ProtNLM"/>
    </source>
</evidence>
<accession>A0A1H5D4Y0</accession>
<organism evidence="1 2">
    <name type="scientific">Bradyrhizobium erythrophlei</name>
    <dbReference type="NCBI Taxonomy" id="1437360"/>
    <lineage>
        <taxon>Bacteria</taxon>
        <taxon>Pseudomonadati</taxon>
        <taxon>Pseudomonadota</taxon>
        <taxon>Alphaproteobacteria</taxon>
        <taxon>Hyphomicrobiales</taxon>
        <taxon>Nitrobacteraceae</taxon>
        <taxon>Bradyrhizobium</taxon>
    </lineage>
</organism>
<evidence type="ECO:0000313" key="1">
    <source>
        <dbReference type="EMBL" id="SED73798.1"/>
    </source>
</evidence>
<proteinExistence type="predicted"/>